<dbReference type="Pfam" id="PF26526">
    <property type="entry name" value="DUF8175"/>
    <property type="match status" value="1"/>
</dbReference>
<gene>
    <name evidence="4" type="ORF">ITJ42_16190</name>
</gene>
<evidence type="ECO:0000256" key="2">
    <source>
        <dbReference type="SAM" id="Phobius"/>
    </source>
</evidence>
<evidence type="ECO:0000313" key="5">
    <source>
        <dbReference type="Proteomes" id="UP000634579"/>
    </source>
</evidence>
<feature type="transmembrane region" description="Helical" evidence="2">
    <location>
        <begin position="15"/>
        <end position="34"/>
    </location>
</feature>
<reference evidence="4 5" key="1">
    <citation type="submission" date="2020-10" db="EMBL/GenBank/DDBJ databases">
        <title>Draft genome sequences of plant-associated actinobacteria.</title>
        <authorList>
            <person name="Tarlachkov S.V."/>
            <person name="Starodumova I.P."/>
            <person name="Dorofeeva L.V."/>
            <person name="Prisyazhnaya N.V."/>
            <person name="Roubtsova T.V."/>
            <person name="Chizhov V.N."/>
            <person name="Nadler S.A."/>
            <person name="Subbotin S.A."/>
            <person name="Evtushenko L.I."/>
        </authorList>
    </citation>
    <scope>NUCLEOTIDE SEQUENCE [LARGE SCALE GENOMIC DNA]</scope>
    <source>
        <strain evidence="4 5">VKM Ac-2886</strain>
    </source>
</reference>
<feature type="region of interest" description="Disordered" evidence="1">
    <location>
        <begin position="38"/>
        <end position="60"/>
    </location>
</feature>
<keyword evidence="2" id="KW-1133">Transmembrane helix</keyword>
<keyword evidence="2" id="KW-0472">Membrane</keyword>
<evidence type="ECO:0000256" key="1">
    <source>
        <dbReference type="SAM" id="MobiDB-lite"/>
    </source>
</evidence>
<proteinExistence type="predicted"/>
<dbReference type="RefSeq" id="WP_194676326.1">
    <property type="nucleotide sequence ID" value="NZ_JADKRP010000009.1"/>
</dbReference>
<dbReference type="AlphaFoldDB" id="A0A8I0VEA9"/>
<evidence type="ECO:0000259" key="3">
    <source>
        <dbReference type="Pfam" id="PF26526"/>
    </source>
</evidence>
<organism evidence="4 5">
    <name type="scientific">Clavibacter phaseoli</name>
    <dbReference type="NCBI Taxonomy" id="1734031"/>
    <lineage>
        <taxon>Bacteria</taxon>
        <taxon>Bacillati</taxon>
        <taxon>Actinomycetota</taxon>
        <taxon>Actinomycetes</taxon>
        <taxon>Micrococcales</taxon>
        <taxon>Microbacteriaceae</taxon>
        <taxon>Clavibacter</taxon>
    </lineage>
</organism>
<keyword evidence="2" id="KW-0812">Transmembrane</keyword>
<dbReference type="InterPro" id="IPR058488">
    <property type="entry name" value="DUF8175"/>
</dbReference>
<evidence type="ECO:0000313" key="4">
    <source>
        <dbReference type="EMBL" id="MBF4632760.1"/>
    </source>
</evidence>
<dbReference type="Proteomes" id="UP000634579">
    <property type="component" value="Unassembled WGS sequence"/>
</dbReference>
<feature type="domain" description="DUF8175" evidence="3">
    <location>
        <begin position="49"/>
        <end position="236"/>
    </location>
</feature>
<feature type="compositionally biased region" description="Polar residues" evidence="1">
    <location>
        <begin position="48"/>
        <end position="59"/>
    </location>
</feature>
<comment type="caution">
    <text evidence="4">The sequence shown here is derived from an EMBL/GenBank/DDBJ whole genome shotgun (WGS) entry which is preliminary data.</text>
</comment>
<accession>A0A8I0VEA9</accession>
<keyword evidence="5" id="KW-1185">Reference proteome</keyword>
<dbReference type="EMBL" id="JADKRP010000009">
    <property type="protein sequence ID" value="MBF4632760.1"/>
    <property type="molecule type" value="Genomic_DNA"/>
</dbReference>
<sequence length="241" mass="24667">MTDHDDENPFKKKGFIFGAVLFVALFLAATVIGLTSSRGGGDEEATPVATSSPSATPQVAASDKSVCGLPGYEETGTLSAAPATSWTFVGTMAAPGSEQAGPGTVGGDGVRSCYAHTVDGAVLAVANIWAMGSDARLSKLALDKMTAPGPGRDAAITANIPKSNTGLSVQIVGVKVLSYDGKDATVDVAFRTSTGQLYSFPAPVTWVDGDWKSVLTDDGQPPLRPTALQSLGGYIPWEAAQ</sequence>
<protein>
    <recommendedName>
        <fullName evidence="3">DUF8175 domain-containing protein</fullName>
    </recommendedName>
</protein>
<name>A0A8I0VEA9_9MICO</name>